<evidence type="ECO:0000313" key="8">
    <source>
        <dbReference type="EMBL" id="QGU07695.1"/>
    </source>
</evidence>
<keyword evidence="4 6" id="KW-0472">Membrane</keyword>
<evidence type="ECO:0000313" key="9">
    <source>
        <dbReference type="Proteomes" id="UP000424462"/>
    </source>
</evidence>
<keyword evidence="2 6" id="KW-0812">Transmembrane</keyword>
<feature type="region of interest" description="Disordered" evidence="5">
    <location>
        <begin position="1"/>
        <end position="83"/>
    </location>
</feature>
<protein>
    <recommendedName>
        <fullName evidence="7">Lipopolysaccharide assembly protein A domain-containing protein</fullName>
    </recommendedName>
</protein>
<evidence type="ECO:0000256" key="6">
    <source>
        <dbReference type="SAM" id="Phobius"/>
    </source>
</evidence>
<dbReference type="EMBL" id="CP046455">
    <property type="protein sequence ID" value="QGU07695.1"/>
    <property type="molecule type" value="Genomic_DNA"/>
</dbReference>
<organism evidence="8 9">
    <name type="scientific">Corynebacterium occultum</name>
    <dbReference type="NCBI Taxonomy" id="2675219"/>
    <lineage>
        <taxon>Bacteria</taxon>
        <taxon>Bacillati</taxon>
        <taxon>Actinomycetota</taxon>
        <taxon>Actinomycetes</taxon>
        <taxon>Mycobacteriales</taxon>
        <taxon>Corynebacteriaceae</taxon>
        <taxon>Corynebacterium</taxon>
    </lineage>
</organism>
<feature type="transmembrane region" description="Helical" evidence="6">
    <location>
        <begin position="91"/>
        <end position="110"/>
    </location>
</feature>
<feature type="domain" description="Lipopolysaccharide assembly protein A" evidence="7">
    <location>
        <begin position="110"/>
        <end position="164"/>
    </location>
</feature>
<evidence type="ECO:0000256" key="3">
    <source>
        <dbReference type="ARBA" id="ARBA00022989"/>
    </source>
</evidence>
<dbReference type="AlphaFoldDB" id="A0A6B8W8U1"/>
<dbReference type="GO" id="GO:0005886">
    <property type="term" value="C:plasma membrane"/>
    <property type="evidence" value="ECO:0007669"/>
    <property type="project" value="InterPro"/>
</dbReference>
<evidence type="ECO:0000256" key="5">
    <source>
        <dbReference type="SAM" id="MobiDB-lite"/>
    </source>
</evidence>
<dbReference type="InterPro" id="IPR010445">
    <property type="entry name" value="LapA_dom"/>
</dbReference>
<dbReference type="KEGG" id="cok:COCCU_08855"/>
<feature type="transmembrane region" description="Helical" evidence="6">
    <location>
        <begin position="130"/>
        <end position="152"/>
    </location>
</feature>
<sequence length="166" mass="18255">MGHMTKHNPVPGDPTREEPTIQQPEFSDPFDSGVETTSLPAVSSLPEQQETPPEEELSTEVETTKKKGGRAGKKIQSPPEKVQGSLAGSTWVALIVGLLLLILLIVFIMQNQQQVQLNLFTWSFQFPAGIGYLITAITGGLIVAMVGGVRMLELRRQVRKAQRQQH</sequence>
<evidence type="ECO:0000256" key="2">
    <source>
        <dbReference type="ARBA" id="ARBA00022692"/>
    </source>
</evidence>
<name>A0A6B8W8U1_9CORY</name>
<accession>A0A6B8W8U1</accession>
<reference evidence="8 9" key="1">
    <citation type="submission" date="2019-11" db="EMBL/GenBank/DDBJ databases">
        <title>Complete genome sequence of Corynebacterium kalinowskii 1959, a novel Corynebacterium species isolated from soil of a small paddock in Vilsendorf, Germany.</title>
        <authorList>
            <person name="Schaffert L."/>
            <person name="Ruwe M."/>
            <person name="Milse J."/>
            <person name="Hanuschka K."/>
            <person name="Ortseifen V."/>
            <person name="Droste J."/>
            <person name="Brandt D."/>
            <person name="Schlueter L."/>
            <person name="Kutter Y."/>
            <person name="Vinke S."/>
            <person name="Viehoefer P."/>
            <person name="Jacob L."/>
            <person name="Luebke N.-C."/>
            <person name="Schulte-Berndt E."/>
            <person name="Hain C."/>
            <person name="Linder M."/>
            <person name="Schmidt P."/>
            <person name="Wollenschlaeger L."/>
            <person name="Luttermann T."/>
            <person name="Thieme E."/>
            <person name="Hassa J."/>
            <person name="Haak M."/>
            <person name="Wittchen M."/>
            <person name="Mentz A."/>
            <person name="Persicke M."/>
            <person name="Busche T."/>
            <person name="Ruckert C."/>
        </authorList>
    </citation>
    <scope>NUCLEOTIDE SEQUENCE [LARGE SCALE GENOMIC DNA]</scope>
    <source>
        <strain evidence="8 9">2039</strain>
    </source>
</reference>
<gene>
    <name evidence="8" type="ORF">COCCU_08855</name>
</gene>
<evidence type="ECO:0000256" key="1">
    <source>
        <dbReference type="ARBA" id="ARBA00022475"/>
    </source>
</evidence>
<proteinExistence type="predicted"/>
<keyword evidence="3 6" id="KW-1133">Transmembrane helix</keyword>
<keyword evidence="9" id="KW-1185">Reference proteome</keyword>
<dbReference type="Pfam" id="PF06305">
    <property type="entry name" value="LapA_dom"/>
    <property type="match status" value="1"/>
</dbReference>
<keyword evidence="1" id="KW-1003">Cell membrane</keyword>
<evidence type="ECO:0000256" key="4">
    <source>
        <dbReference type="ARBA" id="ARBA00023136"/>
    </source>
</evidence>
<evidence type="ECO:0000259" key="7">
    <source>
        <dbReference type="Pfam" id="PF06305"/>
    </source>
</evidence>
<dbReference type="Proteomes" id="UP000424462">
    <property type="component" value="Chromosome"/>
</dbReference>